<sequence length="156" mass="17737">MDGGIPLSVGGEYIDSGNVGYSAATFAERSLVQQTVASSLEHMADQNACNRLHKRVSKGAQDTHIRPSEEMYEWQQELEEVYDALHNKRQGILVQSKQMRDKIVALDDVGRVCHLQAEGYKGTRFMSAWDYCLKKWEETTIEQTSARAEWQIIINN</sequence>
<organism evidence="1 2">
    <name type="scientific">Fusarium torulosum</name>
    <dbReference type="NCBI Taxonomy" id="33205"/>
    <lineage>
        <taxon>Eukaryota</taxon>
        <taxon>Fungi</taxon>
        <taxon>Dikarya</taxon>
        <taxon>Ascomycota</taxon>
        <taxon>Pezizomycotina</taxon>
        <taxon>Sordariomycetes</taxon>
        <taxon>Hypocreomycetidae</taxon>
        <taxon>Hypocreales</taxon>
        <taxon>Nectriaceae</taxon>
        <taxon>Fusarium</taxon>
    </lineage>
</organism>
<reference evidence="1" key="1">
    <citation type="submission" date="2018-03" db="EMBL/GenBank/DDBJ databases">
        <authorList>
            <person name="Guldener U."/>
        </authorList>
    </citation>
    <scope>NUCLEOTIDE SEQUENCE</scope>
</reference>
<dbReference type="EMBL" id="ONZP01000802">
    <property type="protein sequence ID" value="SPJ90986.1"/>
    <property type="molecule type" value="Genomic_DNA"/>
</dbReference>
<evidence type="ECO:0000313" key="2">
    <source>
        <dbReference type="Proteomes" id="UP001187734"/>
    </source>
</evidence>
<evidence type="ECO:0000313" key="1">
    <source>
        <dbReference type="EMBL" id="SPJ90986.1"/>
    </source>
</evidence>
<accession>A0AAE8MM03</accession>
<dbReference type="Proteomes" id="UP001187734">
    <property type="component" value="Unassembled WGS sequence"/>
</dbReference>
<proteinExistence type="predicted"/>
<name>A0AAE8MM03_9HYPO</name>
<protein>
    <submittedName>
        <fullName evidence="1">Uncharacterized protein</fullName>
    </submittedName>
</protein>
<comment type="caution">
    <text evidence="1">The sequence shown here is derived from an EMBL/GenBank/DDBJ whole genome shotgun (WGS) entry which is preliminary data.</text>
</comment>
<keyword evidence="2" id="KW-1185">Reference proteome</keyword>
<gene>
    <name evidence="1" type="ORF">FTOL_13388</name>
</gene>
<dbReference type="AlphaFoldDB" id="A0AAE8MM03"/>